<evidence type="ECO:0000313" key="2">
    <source>
        <dbReference type="EMBL" id="TNN32054.1"/>
    </source>
</evidence>
<keyword evidence="3" id="KW-1185">Reference proteome</keyword>
<organism evidence="2 3">
    <name type="scientific">Liparis tanakae</name>
    <name type="common">Tanaka's snailfish</name>
    <dbReference type="NCBI Taxonomy" id="230148"/>
    <lineage>
        <taxon>Eukaryota</taxon>
        <taxon>Metazoa</taxon>
        <taxon>Chordata</taxon>
        <taxon>Craniata</taxon>
        <taxon>Vertebrata</taxon>
        <taxon>Euteleostomi</taxon>
        <taxon>Actinopterygii</taxon>
        <taxon>Neopterygii</taxon>
        <taxon>Teleostei</taxon>
        <taxon>Neoteleostei</taxon>
        <taxon>Acanthomorphata</taxon>
        <taxon>Eupercaria</taxon>
        <taxon>Perciformes</taxon>
        <taxon>Cottioidei</taxon>
        <taxon>Cottales</taxon>
        <taxon>Liparidae</taxon>
        <taxon>Liparis</taxon>
    </lineage>
</organism>
<protein>
    <submittedName>
        <fullName evidence="2">Uncharacterized protein</fullName>
    </submittedName>
</protein>
<name>A0A4Z2EUK4_9TELE</name>
<sequence length="59" mass="6584">MSRNLAMGPGENAPSAWNATSGSNTWRGISDSLDWQFMKTRRFTFTSWVRTCRGKRGGG</sequence>
<dbReference type="EMBL" id="SRLO01002959">
    <property type="protein sequence ID" value="TNN32054.1"/>
    <property type="molecule type" value="Genomic_DNA"/>
</dbReference>
<evidence type="ECO:0000313" key="3">
    <source>
        <dbReference type="Proteomes" id="UP000314294"/>
    </source>
</evidence>
<feature type="region of interest" description="Disordered" evidence="1">
    <location>
        <begin position="1"/>
        <end position="21"/>
    </location>
</feature>
<reference evidence="2 3" key="1">
    <citation type="submission" date="2019-03" db="EMBL/GenBank/DDBJ databases">
        <title>First draft genome of Liparis tanakae, snailfish: a comprehensive survey of snailfish specific genes.</title>
        <authorList>
            <person name="Kim W."/>
            <person name="Song I."/>
            <person name="Jeong J.-H."/>
            <person name="Kim D."/>
            <person name="Kim S."/>
            <person name="Ryu S."/>
            <person name="Song J.Y."/>
            <person name="Lee S.K."/>
        </authorList>
    </citation>
    <scope>NUCLEOTIDE SEQUENCE [LARGE SCALE GENOMIC DNA]</scope>
    <source>
        <tissue evidence="2">Muscle</tissue>
    </source>
</reference>
<gene>
    <name evidence="2" type="ORF">EYF80_057786</name>
</gene>
<comment type="caution">
    <text evidence="2">The sequence shown here is derived from an EMBL/GenBank/DDBJ whole genome shotgun (WGS) entry which is preliminary data.</text>
</comment>
<proteinExistence type="predicted"/>
<dbReference type="Proteomes" id="UP000314294">
    <property type="component" value="Unassembled WGS sequence"/>
</dbReference>
<evidence type="ECO:0000256" key="1">
    <source>
        <dbReference type="SAM" id="MobiDB-lite"/>
    </source>
</evidence>
<dbReference type="AlphaFoldDB" id="A0A4Z2EUK4"/>
<accession>A0A4Z2EUK4</accession>